<keyword evidence="5" id="KW-0339">Growth factor</keyword>
<dbReference type="Proteomes" id="UP000472264">
    <property type="component" value="Chromosome 9"/>
</dbReference>
<proteinExistence type="predicted"/>
<evidence type="ECO:0000256" key="9">
    <source>
        <dbReference type="PROSITE-ProRule" id="PRU00076"/>
    </source>
</evidence>
<sequence length="163" mass="18088">MFTHTQTSMTKTSYLAAAVLLLLTTTAQSAVLTNNLQTTANPLLDSALSTQLNNDSVEEPRVLRSHRSCGSEHENYCENGGECMYPQDNDKPFCICKNTYSGTRCHFFIESTRSLPELEQLIAICFGVVVLILFLAIIIFCFTRRKCIKSPPLIKSAPSETSV</sequence>
<dbReference type="PROSITE" id="PS50026">
    <property type="entry name" value="EGF_3"/>
    <property type="match status" value="1"/>
</dbReference>
<evidence type="ECO:0000256" key="6">
    <source>
        <dbReference type="ARBA" id="ARBA00023136"/>
    </source>
</evidence>
<dbReference type="InterPro" id="IPR000742">
    <property type="entry name" value="EGF"/>
</dbReference>
<dbReference type="OMA" id="CMYPQDS"/>
<feature type="signal peptide" evidence="11">
    <location>
        <begin position="1"/>
        <end position="29"/>
    </location>
</feature>
<feature type="transmembrane region" description="Helical" evidence="10">
    <location>
        <begin position="121"/>
        <end position="142"/>
    </location>
</feature>
<keyword evidence="6 10" id="KW-0472">Membrane</keyword>
<dbReference type="GO" id="GO:0045840">
    <property type="term" value="P:positive regulation of mitotic nuclear division"/>
    <property type="evidence" value="ECO:0007669"/>
    <property type="project" value="TreeGrafter"/>
</dbReference>
<evidence type="ECO:0000256" key="3">
    <source>
        <dbReference type="ARBA" id="ARBA00022692"/>
    </source>
</evidence>
<feature type="disulfide bond" evidence="9">
    <location>
        <begin position="77"/>
        <end position="94"/>
    </location>
</feature>
<reference evidence="13" key="2">
    <citation type="submission" date="2025-08" db="UniProtKB">
        <authorList>
            <consortium name="Ensembl"/>
        </authorList>
    </citation>
    <scope>IDENTIFICATION</scope>
</reference>
<comment type="caution">
    <text evidence="9">Lacks conserved residue(s) required for the propagation of feature annotation.</text>
</comment>
<keyword evidence="7 9" id="KW-1015">Disulfide bond</keyword>
<reference evidence="13" key="1">
    <citation type="submission" date="2021-04" db="EMBL/GenBank/DDBJ databases">
        <authorList>
            <consortium name="Wellcome Sanger Institute Data Sharing"/>
        </authorList>
    </citation>
    <scope>NUCLEOTIDE SEQUENCE [LARGE SCALE GENOMIC DNA]</scope>
</reference>
<feature type="domain" description="EGF-like" evidence="12">
    <location>
        <begin position="65"/>
        <end position="106"/>
    </location>
</feature>
<dbReference type="GO" id="GO:0005615">
    <property type="term" value="C:extracellular space"/>
    <property type="evidence" value="ECO:0007669"/>
    <property type="project" value="TreeGrafter"/>
</dbReference>
<dbReference type="FunCoup" id="A0A665WH82">
    <property type="interactions" value="1009"/>
</dbReference>
<dbReference type="SUPFAM" id="SSF57196">
    <property type="entry name" value="EGF/Laminin"/>
    <property type="match status" value="1"/>
</dbReference>
<evidence type="ECO:0000259" key="12">
    <source>
        <dbReference type="PROSITE" id="PS50026"/>
    </source>
</evidence>
<dbReference type="Gene3D" id="2.10.25.10">
    <property type="entry name" value="Laminin"/>
    <property type="match status" value="1"/>
</dbReference>
<accession>A0A665WH82</accession>
<dbReference type="OrthoDB" id="9411915at2759"/>
<dbReference type="RefSeq" id="XP_029367238.1">
    <property type="nucleotide sequence ID" value="XM_029511378.1"/>
</dbReference>
<dbReference type="GO" id="GO:0005154">
    <property type="term" value="F:epidermal growth factor receptor binding"/>
    <property type="evidence" value="ECO:0007669"/>
    <property type="project" value="TreeGrafter"/>
</dbReference>
<evidence type="ECO:0000256" key="5">
    <source>
        <dbReference type="ARBA" id="ARBA00023030"/>
    </source>
</evidence>
<protein>
    <recommendedName>
        <fullName evidence="12">EGF-like domain-containing protein</fullName>
    </recommendedName>
</protein>
<comment type="subcellular location">
    <subcellularLocation>
        <location evidence="1">Membrane</location>
        <topology evidence="1">Single-pass type I membrane protein</topology>
    </subcellularLocation>
</comment>
<evidence type="ECO:0000256" key="2">
    <source>
        <dbReference type="ARBA" id="ARBA00022536"/>
    </source>
</evidence>
<keyword evidence="2 9" id="KW-0245">EGF-like domain</keyword>
<organism evidence="13 14">
    <name type="scientific">Echeneis naucrates</name>
    <name type="common">Live sharksucker</name>
    <dbReference type="NCBI Taxonomy" id="173247"/>
    <lineage>
        <taxon>Eukaryota</taxon>
        <taxon>Metazoa</taxon>
        <taxon>Chordata</taxon>
        <taxon>Craniata</taxon>
        <taxon>Vertebrata</taxon>
        <taxon>Euteleostomi</taxon>
        <taxon>Actinopterygii</taxon>
        <taxon>Neopterygii</taxon>
        <taxon>Teleostei</taxon>
        <taxon>Neoteleostei</taxon>
        <taxon>Acanthomorphata</taxon>
        <taxon>Carangaria</taxon>
        <taxon>Carangiformes</taxon>
        <taxon>Echeneidae</taxon>
        <taxon>Echeneis</taxon>
    </lineage>
</organism>
<dbReference type="PROSITE" id="PS00022">
    <property type="entry name" value="EGF_1"/>
    <property type="match status" value="1"/>
</dbReference>
<dbReference type="PANTHER" id="PTHR10740:SF10">
    <property type="entry name" value="EPIGEN"/>
    <property type="match status" value="1"/>
</dbReference>
<feature type="chain" id="PRO_5025477553" description="EGF-like domain-containing protein" evidence="11">
    <location>
        <begin position="30"/>
        <end position="163"/>
    </location>
</feature>
<evidence type="ECO:0000256" key="7">
    <source>
        <dbReference type="ARBA" id="ARBA00023157"/>
    </source>
</evidence>
<evidence type="ECO:0000313" key="13">
    <source>
        <dbReference type="Ensembl" id="ENSENLP00000043050.1"/>
    </source>
</evidence>
<evidence type="ECO:0000256" key="8">
    <source>
        <dbReference type="ARBA" id="ARBA00023180"/>
    </source>
</evidence>
<dbReference type="Ensembl" id="ENSENLT00000044145.1">
    <property type="protein sequence ID" value="ENSENLP00000043050.1"/>
    <property type="gene ID" value="ENSENLG00000018393.1"/>
</dbReference>
<evidence type="ECO:0000313" key="14">
    <source>
        <dbReference type="Proteomes" id="UP000472264"/>
    </source>
</evidence>
<keyword evidence="3 10" id="KW-0812">Transmembrane</keyword>
<feature type="disulfide bond" evidence="9">
    <location>
        <begin position="96"/>
        <end position="105"/>
    </location>
</feature>
<dbReference type="GO" id="GO:0008083">
    <property type="term" value="F:growth factor activity"/>
    <property type="evidence" value="ECO:0007669"/>
    <property type="project" value="UniProtKB-KW"/>
</dbReference>
<evidence type="ECO:0000256" key="10">
    <source>
        <dbReference type="SAM" id="Phobius"/>
    </source>
</evidence>
<evidence type="ECO:0000256" key="11">
    <source>
        <dbReference type="SAM" id="SignalP"/>
    </source>
</evidence>
<gene>
    <name evidence="13" type="primary">epgn</name>
</gene>
<dbReference type="AlphaFoldDB" id="A0A665WH82"/>
<reference evidence="13" key="3">
    <citation type="submission" date="2025-09" db="UniProtKB">
        <authorList>
            <consortium name="Ensembl"/>
        </authorList>
    </citation>
    <scope>IDENTIFICATION</scope>
</reference>
<keyword evidence="8" id="KW-0325">Glycoprotein</keyword>
<dbReference type="GeneID" id="115049288"/>
<name>A0A665WH82_ECHNA</name>
<evidence type="ECO:0000256" key="1">
    <source>
        <dbReference type="ARBA" id="ARBA00004479"/>
    </source>
</evidence>
<dbReference type="GO" id="GO:0007173">
    <property type="term" value="P:epidermal growth factor receptor signaling pathway"/>
    <property type="evidence" value="ECO:0007669"/>
    <property type="project" value="TreeGrafter"/>
</dbReference>
<keyword evidence="4 10" id="KW-1133">Transmembrane helix</keyword>
<dbReference type="GO" id="GO:0016020">
    <property type="term" value="C:membrane"/>
    <property type="evidence" value="ECO:0007669"/>
    <property type="project" value="UniProtKB-SubCell"/>
</dbReference>
<dbReference type="GO" id="GO:0008284">
    <property type="term" value="P:positive regulation of cell population proliferation"/>
    <property type="evidence" value="ECO:0007669"/>
    <property type="project" value="TreeGrafter"/>
</dbReference>
<dbReference type="InParanoid" id="A0A665WH82"/>
<keyword evidence="11" id="KW-0732">Signal</keyword>
<evidence type="ECO:0000256" key="4">
    <source>
        <dbReference type="ARBA" id="ARBA00022989"/>
    </source>
</evidence>
<dbReference type="PANTHER" id="PTHR10740">
    <property type="entry name" value="TRANSFORMING GROWTH FACTOR ALPHA"/>
    <property type="match status" value="1"/>
</dbReference>
<keyword evidence="14" id="KW-1185">Reference proteome</keyword>